<feature type="domain" description="YscD/Y4YQ C-terminal" evidence="3">
    <location>
        <begin position="240"/>
        <end position="292"/>
    </location>
</feature>
<evidence type="ECO:0000259" key="2">
    <source>
        <dbReference type="Pfam" id="PF21934"/>
    </source>
</evidence>
<dbReference type="AlphaFoldDB" id="A0A839V749"/>
<dbReference type="EMBL" id="JACHXV010000023">
    <property type="protein sequence ID" value="MBB3175261.1"/>
    <property type="molecule type" value="Genomic_DNA"/>
</dbReference>
<evidence type="ECO:0000313" key="4">
    <source>
        <dbReference type="EMBL" id="MBB3175261.1"/>
    </source>
</evidence>
<reference evidence="4 5" key="1">
    <citation type="submission" date="2020-08" db="EMBL/GenBank/DDBJ databases">
        <title>Genomic Encyclopedia of Type Strains, Phase III (KMG-III): the genomes of soil and plant-associated and newly described type strains.</title>
        <authorList>
            <person name="Whitman W."/>
        </authorList>
    </citation>
    <scope>NUCLEOTIDE SEQUENCE [LARGE SCALE GENOMIC DNA]</scope>
    <source>
        <strain evidence="4 5">CECT 8088</strain>
    </source>
</reference>
<proteinExistence type="predicted"/>
<dbReference type="InterPro" id="IPR057770">
    <property type="entry name" value="YscD/Y4YQ_C"/>
</dbReference>
<dbReference type="CDD" id="cd00060">
    <property type="entry name" value="FHA"/>
    <property type="match status" value="1"/>
</dbReference>
<dbReference type="Pfam" id="PF23893">
    <property type="entry name" value="Y4YQ_C"/>
    <property type="match status" value="1"/>
</dbReference>
<dbReference type="InterPro" id="IPR032030">
    <property type="entry name" value="YscD_cytoplasmic_dom"/>
</dbReference>
<evidence type="ECO:0000259" key="3">
    <source>
        <dbReference type="Pfam" id="PF23893"/>
    </source>
</evidence>
<dbReference type="Pfam" id="PF16697">
    <property type="entry name" value="Yop-YscD_cpl"/>
    <property type="match status" value="1"/>
</dbReference>
<dbReference type="RefSeq" id="WP_183275509.1">
    <property type="nucleotide sequence ID" value="NZ_JACHXV010000023.1"/>
</dbReference>
<evidence type="ECO:0000313" key="5">
    <source>
        <dbReference type="Proteomes" id="UP000557688"/>
    </source>
</evidence>
<gene>
    <name evidence="4" type="ORF">FHR90_003115</name>
</gene>
<dbReference type="SUPFAM" id="SSF49879">
    <property type="entry name" value="SMAD/FHA domain"/>
    <property type="match status" value="1"/>
</dbReference>
<dbReference type="Pfam" id="PF21934">
    <property type="entry name" value="Yop-YscD_ppl_3rd"/>
    <property type="match status" value="1"/>
</dbReference>
<evidence type="ECO:0000259" key="1">
    <source>
        <dbReference type="Pfam" id="PF16697"/>
    </source>
</evidence>
<comment type="caution">
    <text evidence="4">The sequence shown here is derived from an EMBL/GenBank/DDBJ whole genome shotgun (WGS) entry which is preliminary data.</text>
</comment>
<dbReference type="InterPro" id="IPR053946">
    <property type="entry name" value="YscD_ppl_3rd"/>
</dbReference>
<organism evidence="4 5">
    <name type="scientific">Endobacter medicaginis</name>
    <dbReference type="NCBI Taxonomy" id="1181271"/>
    <lineage>
        <taxon>Bacteria</taxon>
        <taxon>Pseudomonadati</taxon>
        <taxon>Pseudomonadota</taxon>
        <taxon>Alphaproteobacteria</taxon>
        <taxon>Acetobacterales</taxon>
        <taxon>Acetobacteraceae</taxon>
        <taxon>Endobacter</taxon>
    </lineage>
</organism>
<feature type="domain" description="YscD cytoplasmic" evidence="1">
    <location>
        <begin position="9"/>
        <end position="96"/>
    </location>
</feature>
<dbReference type="Proteomes" id="UP000557688">
    <property type="component" value="Unassembled WGS sequence"/>
</dbReference>
<dbReference type="Gene3D" id="2.60.200.20">
    <property type="match status" value="1"/>
</dbReference>
<dbReference type="InterPro" id="IPR008984">
    <property type="entry name" value="SMAD_FHA_dom_sf"/>
</dbReference>
<feature type="domain" description="YscD-like Bon-like" evidence="2">
    <location>
        <begin position="170"/>
        <end position="230"/>
    </location>
</feature>
<evidence type="ECO:0008006" key="6">
    <source>
        <dbReference type="Google" id="ProtNLM"/>
    </source>
</evidence>
<name>A0A839V749_9PROT</name>
<protein>
    <recommendedName>
        <fullName evidence="6">Type III secretion protein D</fullName>
    </recommendedName>
</protein>
<sequence>MSAAPVLTVLDGVQSGARMRLGEGETPIGSGTDCAVVIADPDIQLRHFEIRVVGATTLLRALRTLQLSDGQALRPGEESVIAAPTVFSAGTTRFLLDVAIPAVPANDPTAVKAPRNRRTPIAVAGAAAAMLAGLGLFACARLVTPASPPTAGVTAGGRLAGSAVTDLNAASSALRARLRDVGLAGIAVSAMHDGTLTATGLLPPSDQATWEGVRQWFDARYGSSPVIVEDFAAPGSMPPLKLAAVWTGPGPYVVDGSGDRLHVGGSAGDGWVIERIMPDRVAVRRGTQHVELKY</sequence>
<accession>A0A839V749</accession>
<keyword evidence="5" id="KW-1185">Reference proteome</keyword>